<evidence type="ECO:0000313" key="2">
    <source>
        <dbReference type="Proteomes" id="UP000202279"/>
    </source>
</evidence>
<gene>
    <name evidence="1" type="primary">43</name>
    <name evidence="1" type="ORF">PBI_BRITBRAT_43</name>
</gene>
<protein>
    <submittedName>
        <fullName evidence="1">Uncharacterized protein</fullName>
    </submittedName>
</protein>
<accession>A0A166Y162</accession>
<dbReference type="KEGG" id="vg:28802940"/>
<dbReference type="EMBL" id="KU998233">
    <property type="protein sequence ID" value="ANA85301.1"/>
    <property type="molecule type" value="Genomic_DNA"/>
</dbReference>
<sequence length="68" mass="7085">MSGTTWGMGIDLDDAVITVRDLRGWSGIDDLSDAEIARVIEAIPNSMIPGSVADIAFAVREHLSAGGA</sequence>
<dbReference type="GeneID" id="28802940"/>
<proteinExistence type="predicted"/>
<reference evidence="2" key="1">
    <citation type="submission" date="2016-03" db="EMBL/GenBank/DDBJ databases">
        <authorList>
            <person name="Ploux O."/>
        </authorList>
    </citation>
    <scope>NUCLEOTIDE SEQUENCE [LARGE SCALE GENOMIC DNA]</scope>
</reference>
<name>A0A166Y162_9CAUD</name>
<keyword evidence="2" id="KW-1185">Reference proteome</keyword>
<organism evidence="1 2">
    <name type="scientific">Gordonia phage BritBrat</name>
    <dbReference type="NCBI Taxonomy" id="1838064"/>
    <lineage>
        <taxon>Viruses</taxon>
        <taxon>Duplodnaviria</taxon>
        <taxon>Heunggongvirae</taxon>
        <taxon>Uroviricota</taxon>
        <taxon>Caudoviricetes</taxon>
        <taxon>Britbratvirus</taxon>
        <taxon>Britbratvirus britbrat</taxon>
    </lineage>
</organism>
<evidence type="ECO:0000313" key="1">
    <source>
        <dbReference type="EMBL" id="ANA85301.1"/>
    </source>
</evidence>
<dbReference type="Proteomes" id="UP000202279">
    <property type="component" value="Segment"/>
</dbReference>
<dbReference type="RefSeq" id="YP_009276570.1">
    <property type="nucleotide sequence ID" value="NC_030942.1"/>
</dbReference>